<protein>
    <submittedName>
        <fullName evidence="1">DUF2288 domain-containing protein</fullName>
    </submittedName>
</protein>
<organism evidence="1 2">
    <name type="scientific">Parendozoicomonas callyspongiae</name>
    <dbReference type="NCBI Taxonomy" id="2942213"/>
    <lineage>
        <taxon>Bacteria</taxon>
        <taxon>Pseudomonadati</taxon>
        <taxon>Pseudomonadota</taxon>
        <taxon>Gammaproteobacteria</taxon>
        <taxon>Oceanospirillales</taxon>
        <taxon>Endozoicomonadaceae</taxon>
        <taxon>Parendozoicomonas</taxon>
    </lineage>
</organism>
<dbReference type="EMBL" id="JAMFLX010000021">
    <property type="protein sequence ID" value="MCL6271212.1"/>
    <property type="molecule type" value="Genomic_DNA"/>
</dbReference>
<dbReference type="Pfam" id="PF10052">
    <property type="entry name" value="DUF2288"/>
    <property type="match status" value="1"/>
</dbReference>
<reference evidence="1 2" key="1">
    <citation type="submission" date="2022-05" db="EMBL/GenBank/DDBJ databases">
        <authorList>
            <person name="Park J.-S."/>
        </authorList>
    </citation>
    <scope>NUCLEOTIDE SEQUENCE [LARGE SCALE GENOMIC DNA]</scope>
    <source>
        <strain evidence="1 2">2012CJ34-2</strain>
    </source>
</reference>
<accession>A0ABT0PIK3</accession>
<sequence>MLPVTDESEEILSTNEKLNLETARIPWAELQRLYARGVVMVVSENLDLVSVAVAVVDDLADQVKAWVGQGKLRRATDKDALEWYEGEASLWAVAVAPWVLVQQEKSRD</sequence>
<keyword evidence="2" id="KW-1185">Reference proteome</keyword>
<name>A0ABT0PIK3_9GAMM</name>
<dbReference type="Proteomes" id="UP001203338">
    <property type="component" value="Unassembled WGS sequence"/>
</dbReference>
<evidence type="ECO:0000313" key="1">
    <source>
        <dbReference type="EMBL" id="MCL6271212.1"/>
    </source>
</evidence>
<evidence type="ECO:0000313" key="2">
    <source>
        <dbReference type="Proteomes" id="UP001203338"/>
    </source>
</evidence>
<comment type="caution">
    <text evidence="1">The sequence shown here is derived from an EMBL/GenBank/DDBJ whole genome shotgun (WGS) entry which is preliminary data.</text>
</comment>
<gene>
    <name evidence="1" type="ORF">M3P05_14900</name>
</gene>
<dbReference type="RefSeq" id="WP_249700650.1">
    <property type="nucleotide sequence ID" value="NZ_JAMFLX010000021.1"/>
</dbReference>
<dbReference type="InterPro" id="IPR018741">
    <property type="entry name" value="DUF2288"/>
</dbReference>
<proteinExistence type="predicted"/>